<protein>
    <submittedName>
        <fullName evidence="1">HEPN domain-containing protein</fullName>
    </submittedName>
</protein>
<dbReference type="EMBL" id="JAESWA010000017">
    <property type="protein sequence ID" value="MBL4930813.1"/>
    <property type="molecule type" value="Genomic_DNA"/>
</dbReference>
<keyword evidence="2" id="KW-1185">Reference proteome</keyword>
<evidence type="ECO:0000313" key="2">
    <source>
        <dbReference type="Proteomes" id="UP000623681"/>
    </source>
</evidence>
<dbReference type="RefSeq" id="WP_202766197.1">
    <property type="nucleotide sequence ID" value="NZ_JAESWA010000017.1"/>
</dbReference>
<dbReference type="Gene3D" id="1.20.120.330">
    <property type="entry name" value="Nucleotidyltransferases domain 2"/>
    <property type="match status" value="1"/>
</dbReference>
<proteinExistence type="predicted"/>
<dbReference type="SUPFAM" id="SSF81593">
    <property type="entry name" value="Nucleotidyltransferase substrate binding subunit/domain"/>
    <property type="match status" value="1"/>
</dbReference>
<organism evidence="1 2">
    <name type="scientific">Clostridium paridis</name>
    <dbReference type="NCBI Taxonomy" id="2803863"/>
    <lineage>
        <taxon>Bacteria</taxon>
        <taxon>Bacillati</taxon>
        <taxon>Bacillota</taxon>
        <taxon>Clostridia</taxon>
        <taxon>Eubacteriales</taxon>
        <taxon>Clostridiaceae</taxon>
        <taxon>Clostridium</taxon>
    </lineage>
</organism>
<accession>A0A937FF25</accession>
<comment type="caution">
    <text evidence="1">The sequence shown here is derived from an EMBL/GenBank/DDBJ whole genome shotgun (WGS) entry which is preliminary data.</text>
</comment>
<sequence length="198" mass="23273">MDFNELKNYSDKNKYILSTIPKATEDYISARCLIINGILNNGLILVKEAIDKYLKAYIWINDENFDPRGKSFTLEELVESAKKNGLDLAIYTGLIRKISEFYKLRYTDNLFKLKEYKAEDLYEIDSLIIYLNNSLKLPPEIKFRILGIEHYISFDLANSIEIPKNHYLKWLEENNKPVKGLIKKLEPEYFAFKRSLTP</sequence>
<dbReference type="Proteomes" id="UP000623681">
    <property type="component" value="Unassembled WGS sequence"/>
</dbReference>
<dbReference type="AlphaFoldDB" id="A0A937FF25"/>
<evidence type="ECO:0000313" key="1">
    <source>
        <dbReference type="EMBL" id="MBL4930813.1"/>
    </source>
</evidence>
<name>A0A937FF25_9CLOT</name>
<gene>
    <name evidence="1" type="ORF">JK634_03280</name>
</gene>
<reference evidence="1" key="1">
    <citation type="submission" date="2021-01" db="EMBL/GenBank/DDBJ databases">
        <title>Genome public.</title>
        <authorList>
            <person name="Liu C."/>
            <person name="Sun Q."/>
        </authorList>
    </citation>
    <scope>NUCLEOTIDE SEQUENCE</scope>
    <source>
        <strain evidence="1">YIM B02565</strain>
    </source>
</reference>